<dbReference type="Proteomes" id="UP001216189">
    <property type="component" value="Unassembled WGS sequence"/>
</dbReference>
<keyword evidence="3" id="KW-1185">Reference proteome</keyword>
<feature type="transmembrane region" description="Helical" evidence="1">
    <location>
        <begin position="6"/>
        <end position="27"/>
    </location>
</feature>
<evidence type="ECO:0000313" key="2">
    <source>
        <dbReference type="EMBL" id="MDE1515235.1"/>
    </source>
</evidence>
<keyword evidence="1" id="KW-0812">Transmembrane</keyword>
<comment type="caution">
    <text evidence="2">The sequence shown here is derived from an EMBL/GenBank/DDBJ whole genome shotgun (WGS) entry which is preliminary data.</text>
</comment>
<sequence>MQSFVNIIVILLALYSGVLDISLVVGLRRRVKWRAVACQLNVGGEWAGLMGF</sequence>
<keyword evidence="1" id="KW-1133">Transmembrane helix</keyword>
<name>A0ABT5V4J0_9VIBR</name>
<dbReference type="EMBL" id="JARBFT010000007">
    <property type="protein sequence ID" value="MDE1515235.1"/>
    <property type="molecule type" value="Genomic_DNA"/>
</dbReference>
<dbReference type="RefSeq" id="WP_274722874.1">
    <property type="nucleotide sequence ID" value="NZ_JARBFT010000007.1"/>
</dbReference>
<keyword evidence="1" id="KW-0472">Membrane</keyword>
<reference evidence="2 3" key="1">
    <citation type="submission" date="2023-02" db="EMBL/GenBank/DDBJ databases">
        <title>Vibrio intestini sp. nov., a close relative of Vibrio cholerae isolated from the intestine of Healthy Culter dabryi.</title>
        <authorList>
            <person name="Wu N."/>
        </authorList>
    </citation>
    <scope>NUCLEOTIDE SEQUENCE [LARGE SCALE GENOMIC DNA]</scope>
    <source>
        <strain evidence="2 3">DSL-7</strain>
    </source>
</reference>
<organism evidence="2 3">
    <name type="scientific">Vibrio chanodichtyis</name>
    <dbReference type="NCBI Taxonomy" id="3027932"/>
    <lineage>
        <taxon>Bacteria</taxon>
        <taxon>Pseudomonadati</taxon>
        <taxon>Pseudomonadota</taxon>
        <taxon>Gammaproteobacteria</taxon>
        <taxon>Vibrionales</taxon>
        <taxon>Vibrionaceae</taxon>
        <taxon>Vibrio</taxon>
    </lineage>
</organism>
<evidence type="ECO:0000313" key="3">
    <source>
        <dbReference type="Proteomes" id="UP001216189"/>
    </source>
</evidence>
<proteinExistence type="predicted"/>
<evidence type="ECO:0000256" key="1">
    <source>
        <dbReference type="SAM" id="Phobius"/>
    </source>
</evidence>
<accession>A0ABT5V4J0</accession>
<protein>
    <submittedName>
        <fullName evidence="2">Uncharacterized protein</fullName>
    </submittedName>
</protein>
<gene>
    <name evidence="2" type="ORF">PUN32_09435</name>
</gene>